<evidence type="ECO:0000256" key="2">
    <source>
        <dbReference type="ARBA" id="ARBA00022475"/>
    </source>
</evidence>
<comment type="similarity">
    <text evidence="9">Belongs to the G-protein coupled receptor 1 family.</text>
</comment>
<feature type="transmembrane region" description="Helical" evidence="10">
    <location>
        <begin position="125"/>
        <end position="143"/>
    </location>
</feature>
<evidence type="ECO:0000256" key="10">
    <source>
        <dbReference type="SAM" id="Phobius"/>
    </source>
</evidence>
<dbReference type="PROSITE" id="PS50262">
    <property type="entry name" value="G_PROTEIN_RECEP_F1_2"/>
    <property type="match status" value="1"/>
</dbReference>
<name>H2Z4R7_CIOSA</name>
<dbReference type="GO" id="GO:0043005">
    <property type="term" value="C:neuron projection"/>
    <property type="evidence" value="ECO:0007669"/>
    <property type="project" value="TreeGrafter"/>
</dbReference>
<evidence type="ECO:0000313" key="13">
    <source>
        <dbReference type="Proteomes" id="UP000007875"/>
    </source>
</evidence>
<reference evidence="13" key="1">
    <citation type="submission" date="2003-08" db="EMBL/GenBank/DDBJ databases">
        <authorList>
            <person name="Birren B."/>
            <person name="Nusbaum C."/>
            <person name="Abebe A."/>
            <person name="Abouelleil A."/>
            <person name="Adekoya E."/>
            <person name="Ait-zahra M."/>
            <person name="Allen N."/>
            <person name="Allen T."/>
            <person name="An P."/>
            <person name="Anderson M."/>
            <person name="Anderson S."/>
            <person name="Arachchi H."/>
            <person name="Armbruster J."/>
            <person name="Bachantsang P."/>
            <person name="Baldwin J."/>
            <person name="Barry A."/>
            <person name="Bayul T."/>
            <person name="Blitshsteyn B."/>
            <person name="Bloom T."/>
            <person name="Blye J."/>
            <person name="Boguslavskiy L."/>
            <person name="Borowsky M."/>
            <person name="Boukhgalter B."/>
            <person name="Brunache A."/>
            <person name="Butler J."/>
            <person name="Calixte N."/>
            <person name="Calvo S."/>
            <person name="Camarata J."/>
            <person name="Campo K."/>
            <person name="Chang J."/>
            <person name="Cheshatsang Y."/>
            <person name="Citroen M."/>
            <person name="Collymore A."/>
            <person name="Considine T."/>
            <person name="Cook A."/>
            <person name="Cooke P."/>
            <person name="Corum B."/>
            <person name="Cuomo C."/>
            <person name="David R."/>
            <person name="Dawoe T."/>
            <person name="Degray S."/>
            <person name="Dodge S."/>
            <person name="Dooley K."/>
            <person name="Dorje P."/>
            <person name="Dorjee K."/>
            <person name="Dorris L."/>
            <person name="Duffey N."/>
            <person name="Dupes A."/>
            <person name="Elkins T."/>
            <person name="Engels R."/>
            <person name="Erickson J."/>
            <person name="Farina A."/>
            <person name="Faro S."/>
            <person name="Ferreira P."/>
            <person name="Fischer H."/>
            <person name="Fitzgerald M."/>
            <person name="Foley K."/>
            <person name="Gage D."/>
            <person name="Galagan J."/>
            <person name="Gearin G."/>
            <person name="Gnerre S."/>
            <person name="Gnirke A."/>
            <person name="Goyette A."/>
            <person name="Graham J."/>
            <person name="Grandbois E."/>
            <person name="Gyaltsen K."/>
            <person name="Hafez N."/>
            <person name="Hagopian D."/>
            <person name="Hagos B."/>
            <person name="Hall J."/>
            <person name="Hatcher B."/>
            <person name="Heller A."/>
            <person name="Higgins H."/>
            <person name="Honan T."/>
            <person name="Horn A."/>
            <person name="Houde N."/>
            <person name="Hughes L."/>
            <person name="Hulme W."/>
            <person name="Husby E."/>
            <person name="Iliev I."/>
            <person name="Jaffe D."/>
            <person name="Jones C."/>
            <person name="Kamal M."/>
            <person name="Kamat A."/>
            <person name="Kamvysselis M."/>
            <person name="Karlsson E."/>
            <person name="Kells C."/>
            <person name="Kieu A."/>
            <person name="Kisner P."/>
            <person name="Kodira C."/>
            <person name="Kulbokas E."/>
            <person name="Labutti K."/>
            <person name="Lama D."/>
            <person name="Landers T."/>
            <person name="Leger J."/>
            <person name="Levine S."/>
            <person name="Lewis D."/>
            <person name="Lewis T."/>
            <person name="Lindblad-toh K."/>
            <person name="Liu X."/>
            <person name="Lokyitsang T."/>
            <person name="Lokyitsang Y."/>
            <person name="Lucien O."/>
            <person name="Lui A."/>
            <person name="Ma L.J."/>
            <person name="Mabbitt R."/>
            <person name="Macdonald J."/>
            <person name="Maclean C."/>
            <person name="Major J."/>
            <person name="Manning J."/>
            <person name="Marabella R."/>
            <person name="Maru K."/>
            <person name="Matthews C."/>
            <person name="Mauceli E."/>
            <person name="Mccarthy M."/>
            <person name="Mcdonough S."/>
            <person name="Mcghee T."/>
            <person name="Meldrim J."/>
            <person name="Meneus L."/>
            <person name="Mesirov J."/>
            <person name="Mihalev A."/>
            <person name="Mihova T."/>
            <person name="Mikkelsen T."/>
            <person name="Mlenga V."/>
            <person name="Moru K."/>
            <person name="Mozes J."/>
            <person name="Mulrain L."/>
            <person name="Munson G."/>
            <person name="Naylor J."/>
            <person name="Newes C."/>
            <person name="Nguyen C."/>
            <person name="Nguyen N."/>
            <person name="Nguyen T."/>
            <person name="Nicol R."/>
            <person name="Nielsen C."/>
            <person name="Nizzari M."/>
            <person name="Norbu C."/>
            <person name="Norbu N."/>
            <person name="O'donnell P."/>
            <person name="Okoawo O."/>
            <person name="O'leary S."/>
            <person name="Omotosho B."/>
            <person name="O'neill K."/>
            <person name="Osman S."/>
            <person name="Parker S."/>
            <person name="Perrin D."/>
            <person name="Phunkhang P."/>
            <person name="Piqani B."/>
            <person name="Purcell S."/>
            <person name="Rachupka T."/>
            <person name="Ramasamy U."/>
            <person name="Rameau R."/>
            <person name="Ray V."/>
            <person name="Raymond C."/>
            <person name="Retta R."/>
            <person name="Richardson S."/>
            <person name="Rise C."/>
            <person name="Rodriguez J."/>
            <person name="Rogers J."/>
            <person name="Rogov P."/>
            <person name="Rutman M."/>
            <person name="Schupbach R."/>
            <person name="Seaman C."/>
            <person name="Settipalli S."/>
            <person name="Sharpe T."/>
            <person name="Sheridan J."/>
            <person name="Sherpa N."/>
            <person name="Shi J."/>
            <person name="Smirnov S."/>
            <person name="Smith C."/>
            <person name="Sougnez C."/>
            <person name="Spencer B."/>
            <person name="Stalker J."/>
            <person name="Stange-thomann N."/>
            <person name="Stavropoulos S."/>
            <person name="Stetson K."/>
            <person name="Stone C."/>
            <person name="Stone S."/>
            <person name="Stubbs M."/>
            <person name="Talamas J."/>
            <person name="Tchuinga P."/>
            <person name="Tenzing P."/>
            <person name="Tesfaye S."/>
            <person name="Theodore J."/>
            <person name="Thoulutsang Y."/>
            <person name="Topham K."/>
            <person name="Towey S."/>
            <person name="Tsamla T."/>
            <person name="Tsomo N."/>
            <person name="Vallee D."/>
            <person name="Vassiliev H."/>
            <person name="Venkataraman V."/>
            <person name="Vinson J."/>
            <person name="Vo A."/>
            <person name="Wade C."/>
            <person name="Wang S."/>
            <person name="Wangchuk T."/>
            <person name="Wangdi T."/>
            <person name="Whittaker C."/>
            <person name="Wilkinson J."/>
            <person name="Wu Y."/>
            <person name="Wyman D."/>
            <person name="Yadav S."/>
            <person name="Yang S."/>
            <person name="Yang X."/>
            <person name="Yeager S."/>
            <person name="Yee E."/>
            <person name="Young G."/>
            <person name="Zainoun J."/>
            <person name="Zembeck L."/>
            <person name="Zimmer A."/>
            <person name="Zody M."/>
            <person name="Lander E."/>
        </authorList>
    </citation>
    <scope>NUCLEOTIDE SEQUENCE [LARGE SCALE GENOMIC DNA]</scope>
</reference>
<reference evidence="12" key="3">
    <citation type="submission" date="2025-09" db="UniProtKB">
        <authorList>
            <consortium name="Ensembl"/>
        </authorList>
    </citation>
    <scope>IDENTIFICATION</scope>
</reference>
<dbReference type="GO" id="GO:0004930">
    <property type="term" value="F:G protein-coupled receptor activity"/>
    <property type="evidence" value="ECO:0007669"/>
    <property type="project" value="UniProtKB-KW"/>
</dbReference>
<keyword evidence="5 9" id="KW-0297">G-protein coupled receptor</keyword>
<dbReference type="PRINTS" id="PR01157">
    <property type="entry name" value="P2YPURNOCPTR"/>
</dbReference>
<dbReference type="PROSITE" id="PS00237">
    <property type="entry name" value="G_PROTEIN_RECEP_F1_1"/>
    <property type="match status" value="1"/>
</dbReference>
<evidence type="ECO:0000256" key="6">
    <source>
        <dbReference type="ARBA" id="ARBA00023136"/>
    </source>
</evidence>
<keyword evidence="4 10" id="KW-1133">Transmembrane helix</keyword>
<evidence type="ECO:0000259" key="11">
    <source>
        <dbReference type="PROSITE" id="PS50262"/>
    </source>
</evidence>
<dbReference type="GO" id="GO:0042923">
    <property type="term" value="F:neuropeptide binding"/>
    <property type="evidence" value="ECO:0007669"/>
    <property type="project" value="TreeGrafter"/>
</dbReference>
<dbReference type="InterPro" id="IPR017452">
    <property type="entry name" value="GPCR_Rhodpsn_7TM"/>
</dbReference>
<feature type="transmembrane region" description="Helical" evidence="10">
    <location>
        <begin position="172"/>
        <end position="195"/>
    </location>
</feature>
<feature type="domain" description="G-protein coupled receptors family 1 profile" evidence="11">
    <location>
        <begin position="18"/>
        <end position="276"/>
    </location>
</feature>
<feature type="transmembrane region" description="Helical" evidence="10">
    <location>
        <begin position="85"/>
        <end position="104"/>
    </location>
</feature>
<dbReference type="Proteomes" id="UP000007875">
    <property type="component" value="Unassembled WGS sequence"/>
</dbReference>
<feature type="transmembrane region" description="Helical" evidence="10">
    <location>
        <begin position="12"/>
        <end position="30"/>
    </location>
</feature>
<organism evidence="12 13">
    <name type="scientific">Ciona savignyi</name>
    <name type="common">Pacific transparent sea squirt</name>
    <dbReference type="NCBI Taxonomy" id="51511"/>
    <lineage>
        <taxon>Eukaryota</taxon>
        <taxon>Metazoa</taxon>
        <taxon>Chordata</taxon>
        <taxon>Tunicata</taxon>
        <taxon>Ascidiacea</taxon>
        <taxon>Phlebobranchia</taxon>
        <taxon>Cionidae</taxon>
        <taxon>Ciona</taxon>
    </lineage>
</organism>
<dbReference type="eggNOG" id="KOG3656">
    <property type="taxonomic scope" value="Eukaryota"/>
</dbReference>
<keyword evidence="6 10" id="KW-0472">Membrane</keyword>
<dbReference type="Ensembl" id="ENSCSAVT00000012723.1">
    <property type="protein sequence ID" value="ENSCSAVP00000012579.1"/>
    <property type="gene ID" value="ENSCSAVG00000007382.1"/>
</dbReference>
<dbReference type="GO" id="GO:0005886">
    <property type="term" value="C:plasma membrane"/>
    <property type="evidence" value="ECO:0007669"/>
    <property type="project" value="UniProtKB-SubCell"/>
</dbReference>
<dbReference type="PRINTS" id="PR00237">
    <property type="entry name" value="GPCRRHODOPSN"/>
</dbReference>
<dbReference type="PANTHER" id="PTHR24229">
    <property type="entry name" value="NEUROPEPTIDES RECEPTOR"/>
    <property type="match status" value="1"/>
</dbReference>
<dbReference type="PANTHER" id="PTHR24229:SF112">
    <property type="entry name" value="CHEMOKINE-LIKE RECEPTOR 1"/>
    <property type="match status" value="1"/>
</dbReference>
<evidence type="ECO:0000256" key="9">
    <source>
        <dbReference type="RuleBase" id="RU000688"/>
    </source>
</evidence>
<evidence type="ECO:0000256" key="4">
    <source>
        <dbReference type="ARBA" id="ARBA00022989"/>
    </source>
</evidence>
<dbReference type="AlphaFoldDB" id="H2Z4R7"/>
<keyword evidence="3 9" id="KW-0812">Transmembrane</keyword>
<dbReference type="SUPFAM" id="SSF81321">
    <property type="entry name" value="Family A G protein-coupled receptor-like"/>
    <property type="match status" value="1"/>
</dbReference>
<dbReference type="GeneTree" id="ENSGT01130000278303"/>
<evidence type="ECO:0000313" key="12">
    <source>
        <dbReference type="Ensembl" id="ENSCSAVP00000012579.1"/>
    </source>
</evidence>
<protein>
    <recommendedName>
        <fullName evidence="11">G-protein coupled receptors family 1 profile domain-containing protein</fullName>
    </recommendedName>
</protein>
<accession>H2Z4R7</accession>
<dbReference type="InParanoid" id="H2Z4R7"/>
<dbReference type="Gene3D" id="1.20.1070.10">
    <property type="entry name" value="Rhodopsin 7-helix transmembrane proteins"/>
    <property type="match status" value="1"/>
</dbReference>
<evidence type="ECO:0000256" key="5">
    <source>
        <dbReference type="ARBA" id="ARBA00023040"/>
    </source>
</evidence>
<feature type="transmembrane region" description="Helical" evidence="10">
    <location>
        <begin position="216"/>
        <end position="234"/>
    </location>
</feature>
<dbReference type="Pfam" id="PF00001">
    <property type="entry name" value="7tm_1"/>
    <property type="match status" value="1"/>
</dbReference>
<dbReference type="InterPro" id="IPR000276">
    <property type="entry name" value="GPCR_Rhodpsn"/>
</dbReference>
<dbReference type="HOGENOM" id="CLU_009579_8_3_1"/>
<keyword evidence="2" id="KW-1003">Cell membrane</keyword>
<reference evidence="12" key="2">
    <citation type="submission" date="2025-08" db="UniProtKB">
        <authorList>
            <consortium name="Ensembl"/>
        </authorList>
    </citation>
    <scope>IDENTIFICATION</scope>
</reference>
<evidence type="ECO:0000256" key="8">
    <source>
        <dbReference type="ARBA" id="ARBA00023224"/>
    </source>
</evidence>
<keyword evidence="8 9" id="KW-0807">Transducer</keyword>
<comment type="subcellular location">
    <subcellularLocation>
        <location evidence="1">Cell membrane</location>
        <topology evidence="1">Multi-pass membrane protein</topology>
    </subcellularLocation>
</comment>
<keyword evidence="13" id="KW-1185">Reference proteome</keyword>
<sequence>LHKIFRSFCFSTGIGILANAFVIAVISIWEKCQKNRTVTNSFVVNLAIADLLFLMTLPLHMPIILDNDGWVYGAAMCKIIEAIKYINFRASILFLTMMSVDRYLGIVFSMRSREYRTRRNAINTCFALWLLSCVAAIPVLLFAKVDPFRKTCELQFPGYQSNFASASELETFYSNFALFFALPIICIIFCYCAIIRAVLTRHVRSNANKQAGQHNVARMVAVLVGVFILSWGPFQTWRLLTLPPGQQVPHADSCLVIETTVTVLAWSNSAINPILYSISSKRF</sequence>
<dbReference type="STRING" id="51511.ENSCSAVP00000012579"/>
<evidence type="ECO:0000256" key="3">
    <source>
        <dbReference type="ARBA" id="ARBA00022692"/>
    </source>
</evidence>
<dbReference type="GO" id="GO:0007218">
    <property type="term" value="P:neuropeptide signaling pathway"/>
    <property type="evidence" value="ECO:0007669"/>
    <property type="project" value="TreeGrafter"/>
</dbReference>
<evidence type="ECO:0000256" key="7">
    <source>
        <dbReference type="ARBA" id="ARBA00023170"/>
    </source>
</evidence>
<feature type="transmembrane region" description="Helical" evidence="10">
    <location>
        <begin position="42"/>
        <end position="65"/>
    </location>
</feature>
<evidence type="ECO:0000256" key="1">
    <source>
        <dbReference type="ARBA" id="ARBA00004651"/>
    </source>
</evidence>
<keyword evidence="7 9" id="KW-0675">Receptor</keyword>
<proteinExistence type="inferred from homology"/>